<evidence type="ECO:0000313" key="3">
    <source>
        <dbReference type="Proteomes" id="UP000886667"/>
    </source>
</evidence>
<organism evidence="2 3">
    <name type="scientific">Candidatus Thiodiazotropha taylori</name>
    <dbReference type="NCBI Taxonomy" id="2792791"/>
    <lineage>
        <taxon>Bacteria</taxon>
        <taxon>Pseudomonadati</taxon>
        <taxon>Pseudomonadota</taxon>
        <taxon>Gammaproteobacteria</taxon>
        <taxon>Chromatiales</taxon>
        <taxon>Sedimenticolaceae</taxon>
        <taxon>Candidatus Thiodiazotropha</taxon>
    </lineage>
</organism>
<evidence type="ECO:0000313" key="2">
    <source>
        <dbReference type="EMBL" id="MCG7945433.1"/>
    </source>
</evidence>
<feature type="signal peptide" evidence="1">
    <location>
        <begin position="1"/>
        <end position="23"/>
    </location>
</feature>
<dbReference type="Pfam" id="PF03928">
    <property type="entry name" value="HbpS-like"/>
    <property type="match status" value="1"/>
</dbReference>
<keyword evidence="1" id="KW-0732">Signal</keyword>
<reference evidence="2" key="1">
    <citation type="journal article" date="2021" name="Proc. Natl. Acad. Sci. U.S.A.">
        <title>Global biogeography of chemosynthetic symbionts reveals both localized and globally distributed symbiont groups. .</title>
        <authorList>
            <person name="Osvatic J.T."/>
            <person name="Wilkins L.G.E."/>
            <person name="Leibrecht L."/>
            <person name="Leray M."/>
            <person name="Zauner S."/>
            <person name="Polzin J."/>
            <person name="Camacho Y."/>
            <person name="Gros O."/>
            <person name="van Gils J.A."/>
            <person name="Eisen J.A."/>
            <person name="Petersen J.M."/>
            <person name="Yuen B."/>
        </authorList>
    </citation>
    <scope>NUCLEOTIDE SEQUENCE</scope>
    <source>
        <strain evidence="2">MAGclacostrist064TRANS</strain>
    </source>
</reference>
<gene>
    <name evidence="2" type="ORF">JAZ07_03705</name>
</gene>
<protein>
    <submittedName>
        <fullName evidence="2">Heme-binding protein</fullName>
    </submittedName>
</protein>
<dbReference type="Proteomes" id="UP000886667">
    <property type="component" value="Unassembled WGS sequence"/>
</dbReference>
<dbReference type="SUPFAM" id="SSF143744">
    <property type="entry name" value="GlcG-like"/>
    <property type="match status" value="1"/>
</dbReference>
<proteinExistence type="predicted"/>
<dbReference type="EMBL" id="JAEPCM010000097">
    <property type="protein sequence ID" value="MCG7945433.1"/>
    <property type="molecule type" value="Genomic_DNA"/>
</dbReference>
<dbReference type="Gene3D" id="3.30.450.150">
    <property type="entry name" value="Haem-degrading domain"/>
    <property type="match status" value="1"/>
</dbReference>
<comment type="caution">
    <text evidence="2">The sequence shown here is derived from an EMBL/GenBank/DDBJ whole genome shotgun (WGS) entry which is preliminary data.</text>
</comment>
<dbReference type="InterPro" id="IPR052517">
    <property type="entry name" value="GlcG_carb_metab_protein"/>
</dbReference>
<dbReference type="InterPro" id="IPR038084">
    <property type="entry name" value="PduO/GlcC-like_sf"/>
</dbReference>
<name>A0A9E4KAD1_9GAMM</name>
<dbReference type="AlphaFoldDB" id="A0A9E4KAD1"/>
<evidence type="ECO:0000256" key="1">
    <source>
        <dbReference type="SAM" id="SignalP"/>
    </source>
</evidence>
<dbReference type="InterPro" id="IPR005624">
    <property type="entry name" value="PduO/GlcC-like"/>
</dbReference>
<feature type="chain" id="PRO_5039624024" evidence="1">
    <location>
        <begin position="24"/>
        <end position="166"/>
    </location>
</feature>
<dbReference type="PANTHER" id="PTHR34309:SF10">
    <property type="entry name" value="SLR1406 PROTEIN"/>
    <property type="match status" value="1"/>
</dbReference>
<dbReference type="PANTHER" id="PTHR34309">
    <property type="entry name" value="SLR1406 PROTEIN"/>
    <property type="match status" value="1"/>
</dbReference>
<sequence length="166" mass="17866">MSFRNFLLAGICSLMLLPGMVAAADVITVKRLHPDLAWQLVKHTVDACRAEGYQVTAVVVDRDGAETAVLRDVHASRFTLQIARDKANAVLLSGIPSGEFRDNRRDIQQEMNHVTGVLVLQGGLPIESGGYQLGAIGVSGAPGGERDELCAAKGLEKIQERLDFAE</sequence>
<accession>A0A9E4KAD1</accession>